<proteinExistence type="predicted"/>
<accession>A0ABP7PBV5</accession>
<keyword evidence="2" id="KW-1185">Reference proteome</keyword>
<dbReference type="EMBL" id="BAABAK010000008">
    <property type="protein sequence ID" value="GAA3963049.1"/>
    <property type="molecule type" value="Genomic_DNA"/>
</dbReference>
<evidence type="ECO:0000313" key="1">
    <source>
        <dbReference type="EMBL" id="GAA3963049.1"/>
    </source>
</evidence>
<sequence>MTPHLISDGKFVMNEDCEPFKKLCEMINLRNRILHNKEFLTEFELPLNLEIKDGEIFVPEGREIIDFEIVVKNPIDKLTKENCLAYGLAMGQFKRFIMRPAIASGLDIINLIKRI</sequence>
<comment type="caution">
    <text evidence="1">The sequence shown here is derived from an EMBL/GenBank/DDBJ whole genome shotgun (WGS) entry which is preliminary data.</text>
</comment>
<evidence type="ECO:0000313" key="2">
    <source>
        <dbReference type="Proteomes" id="UP001501081"/>
    </source>
</evidence>
<dbReference type="Proteomes" id="UP001501081">
    <property type="component" value="Unassembled WGS sequence"/>
</dbReference>
<protein>
    <recommendedName>
        <fullName evidence="3">Abi-like protein</fullName>
    </recommendedName>
</protein>
<dbReference type="RefSeq" id="WP_344766091.1">
    <property type="nucleotide sequence ID" value="NZ_BAABAK010000008.1"/>
</dbReference>
<organism evidence="1 2">
    <name type="scientific">Pedobacter ginsengiterrae</name>
    <dbReference type="NCBI Taxonomy" id="871696"/>
    <lineage>
        <taxon>Bacteria</taxon>
        <taxon>Pseudomonadati</taxon>
        <taxon>Bacteroidota</taxon>
        <taxon>Sphingobacteriia</taxon>
        <taxon>Sphingobacteriales</taxon>
        <taxon>Sphingobacteriaceae</taxon>
        <taxon>Pedobacter</taxon>
    </lineage>
</organism>
<name>A0ABP7PBV5_9SPHI</name>
<gene>
    <name evidence="1" type="ORF">GCM10022246_15370</name>
</gene>
<evidence type="ECO:0008006" key="3">
    <source>
        <dbReference type="Google" id="ProtNLM"/>
    </source>
</evidence>
<reference evidence="2" key="1">
    <citation type="journal article" date="2019" name="Int. J. Syst. Evol. Microbiol.">
        <title>The Global Catalogue of Microorganisms (GCM) 10K type strain sequencing project: providing services to taxonomists for standard genome sequencing and annotation.</title>
        <authorList>
            <consortium name="The Broad Institute Genomics Platform"/>
            <consortium name="The Broad Institute Genome Sequencing Center for Infectious Disease"/>
            <person name="Wu L."/>
            <person name="Ma J."/>
        </authorList>
    </citation>
    <scope>NUCLEOTIDE SEQUENCE [LARGE SCALE GENOMIC DNA]</scope>
    <source>
        <strain evidence="2">JCM 17338</strain>
    </source>
</reference>